<reference evidence="1 2" key="1">
    <citation type="journal article" date="2009" name="Science">
        <title>Green evolution and dynamic adaptations revealed by genomes of the marine picoeukaryotes Micromonas.</title>
        <authorList>
            <person name="Worden A.Z."/>
            <person name="Lee J.H."/>
            <person name="Mock T."/>
            <person name="Rouze P."/>
            <person name="Simmons M.P."/>
            <person name="Aerts A.L."/>
            <person name="Allen A.E."/>
            <person name="Cuvelier M.L."/>
            <person name="Derelle E."/>
            <person name="Everett M.V."/>
            <person name="Foulon E."/>
            <person name="Grimwood J."/>
            <person name="Gundlach H."/>
            <person name="Henrissat B."/>
            <person name="Napoli C."/>
            <person name="McDonald S.M."/>
            <person name="Parker M.S."/>
            <person name="Rombauts S."/>
            <person name="Salamov A."/>
            <person name="Von Dassow P."/>
            <person name="Badger J.H."/>
            <person name="Coutinho P.M."/>
            <person name="Demir E."/>
            <person name="Dubchak I."/>
            <person name="Gentemann C."/>
            <person name="Eikrem W."/>
            <person name="Gready J.E."/>
            <person name="John U."/>
            <person name="Lanier W."/>
            <person name="Lindquist E.A."/>
            <person name="Lucas S."/>
            <person name="Mayer K.F."/>
            <person name="Moreau H."/>
            <person name="Not F."/>
            <person name="Otillar R."/>
            <person name="Panaud O."/>
            <person name="Pangilinan J."/>
            <person name="Paulsen I."/>
            <person name="Piegu B."/>
            <person name="Poliakov A."/>
            <person name="Robbens S."/>
            <person name="Schmutz J."/>
            <person name="Toulza E."/>
            <person name="Wyss T."/>
            <person name="Zelensky A."/>
            <person name="Zhou K."/>
            <person name="Armbrust E.V."/>
            <person name="Bhattacharya D."/>
            <person name="Goodenough U.W."/>
            <person name="Van de Peer Y."/>
            <person name="Grigoriev I.V."/>
        </authorList>
    </citation>
    <scope>NUCLEOTIDE SEQUENCE [LARGE SCALE GENOMIC DNA]</scope>
    <source>
        <strain evidence="2">RCC299 / NOUM17</strain>
    </source>
</reference>
<evidence type="ECO:0000313" key="2">
    <source>
        <dbReference type="Proteomes" id="UP000002009"/>
    </source>
</evidence>
<organism evidence="1 2">
    <name type="scientific">Micromonas commoda (strain RCC299 / NOUM17 / CCMP2709)</name>
    <name type="common">Picoplanktonic green alga</name>
    <dbReference type="NCBI Taxonomy" id="296587"/>
    <lineage>
        <taxon>Eukaryota</taxon>
        <taxon>Viridiplantae</taxon>
        <taxon>Chlorophyta</taxon>
        <taxon>Mamiellophyceae</taxon>
        <taxon>Mamiellales</taxon>
        <taxon>Mamiellaceae</taxon>
        <taxon>Micromonas</taxon>
    </lineage>
</organism>
<gene>
    <name evidence="1" type="ORF">MICPUN_108779</name>
</gene>
<dbReference type="OrthoDB" id="10522061at2759"/>
<name>C1FG29_MICCC</name>
<sequence>MYTQSRTKTVPYGFICGFPVQGVSSELYGYYEGQGGKSGRQGEAVVAAMKQWGEGEAGTAGGTELGFAVCKRGYRPFGEDGSRRYGCLKHHEMRLENMRKPPPRGAKRSEDGLYHRPGWERFDQWTFGEKNVVSESSSFLSIDSAEEGDLGRVAVDSPAKAKVAN</sequence>
<dbReference type="GeneID" id="8245561"/>
<dbReference type="EMBL" id="CP001575">
    <property type="protein sequence ID" value="ACO69476.1"/>
    <property type="molecule type" value="Genomic_DNA"/>
</dbReference>
<dbReference type="AlphaFoldDB" id="C1FG29"/>
<dbReference type="InParanoid" id="C1FG29"/>
<evidence type="ECO:0000313" key="1">
    <source>
        <dbReference type="EMBL" id="ACO69476.1"/>
    </source>
</evidence>
<dbReference type="Proteomes" id="UP000002009">
    <property type="component" value="Chromosome 8"/>
</dbReference>
<dbReference type="KEGG" id="mis:MICPUN_108779"/>
<protein>
    <submittedName>
        <fullName evidence="1">Uncharacterized protein</fullName>
    </submittedName>
</protein>
<keyword evidence="2" id="KW-1185">Reference proteome</keyword>
<proteinExistence type="predicted"/>
<dbReference type="RefSeq" id="XP_002508218.1">
    <property type="nucleotide sequence ID" value="XM_002508172.1"/>
</dbReference>
<accession>C1FG29</accession>